<keyword evidence="4" id="KW-0460">Magnesium</keyword>
<dbReference type="EMBL" id="BOOG01000017">
    <property type="protein sequence ID" value="GIH69767.1"/>
    <property type="molecule type" value="Genomic_DNA"/>
</dbReference>
<keyword evidence="3" id="KW-0378">Hydrolase</keyword>
<dbReference type="Pfam" id="PF01850">
    <property type="entry name" value="PIN"/>
    <property type="match status" value="1"/>
</dbReference>
<keyword evidence="1" id="KW-0540">Nuclease</keyword>
<gene>
    <name evidence="6" type="primary">vapc26_2</name>
    <name evidence="6" type="ORF">Mth01_20200</name>
</gene>
<evidence type="ECO:0000256" key="2">
    <source>
        <dbReference type="ARBA" id="ARBA00022723"/>
    </source>
</evidence>
<organism evidence="6 7">
    <name type="scientific">Sphaerimonospora thailandensis</name>
    <dbReference type="NCBI Taxonomy" id="795644"/>
    <lineage>
        <taxon>Bacteria</taxon>
        <taxon>Bacillati</taxon>
        <taxon>Actinomycetota</taxon>
        <taxon>Actinomycetes</taxon>
        <taxon>Streptosporangiales</taxon>
        <taxon>Streptosporangiaceae</taxon>
        <taxon>Sphaerimonospora</taxon>
    </lineage>
</organism>
<sequence length="144" mass="15997">MIVIGDTSGLIAALNRSDPEHVQAGMALDRAGLLVISPLTVTEVHQVTTIRAGRRAADLAVDMLMERCGQTRAVLAEVTPETVQRALRLRVRYQELNLDLVDVVNAVLAALYETDCLLTLDRRDFRAVRPLTRHKAFRLLPDDL</sequence>
<proteinExistence type="predicted"/>
<dbReference type="GO" id="GO:0016787">
    <property type="term" value="F:hydrolase activity"/>
    <property type="evidence" value="ECO:0007669"/>
    <property type="project" value="UniProtKB-KW"/>
</dbReference>
<dbReference type="InterPro" id="IPR029060">
    <property type="entry name" value="PIN-like_dom_sf"/>
</dbReference>
<evidence type="ECO:0000313" key="6">
    <source>
        <dbReference type="EMBL" id="GIH69767.1"/>
    </source>
</evidence>
<evidence type="ECO:0000256" key="3">
    <source>
        <dbReference type="ARBA" id="ARBA00022801"/>
    </source>
</evidence>
<dbReference type="Proteomes" id="UP000610966">
    <property type="component" value="Unassembled WGS sequence"/>
</dbReference>
<evidence type="ECO:0000256" key="4">
    <source>
        <dbReference type="ARBA" id="ARBA00022842"/>
    </source>
</evidence>
<feature type="domain" description="PIN" evidence="5">
    <location>
        <begin position="6"/>
        <end position="128"/>
    </location>
</feature>
<dbReference type="Gene3D" id="3.40.50.1010">
    <property type="entry name" value="5'-nuclease"/>
    <property type="match status" value="1"/>
</dbReference>
<name>A0A8J3VYS3_9ACTN</name>
<evidence type="ECO:0000256" key="1">
    <source>
        <dbReference type="ARBA" id="ARBA00022722"/>
    </source>
</evidence>
<dbReference type="RefSeq" id="WP_204014938.1">
    <property type="nucleotide sequence ID" value="NZ_BOOG01000017.1"/>
</dbReference>
<protein>
    <submittedName>
        <fullName evidence="6">Ribonuclease VapC</fullName>
    </submittedName>
</protein>
<comment type="caution">
    <text evidence="6">The sequence shown here is derived from an EMBL/GenBank/DDBJ whole genome shotgun (WGS) entry which is preliminary data.</text>
</comment>
<dbReference type="GO" id="GO:0046872">
    <property type="term" value="F:metal ion binding"/>
    <property type="evidence" value="ECO:0007669"/>
    <property type="project" value="UniProtKB-KW"/>
</dbReference>
<keyword evidence="2" id="KW-0479">Metal-binding</keyword>
<dbReference type="AlphaFoldDB" id="A0A8J3VYS3"/>
<keyword evidence="7" id="KW-1185">Reference proteome</keyword>
<dbReference type="GO" id="GO:0004518">
    <property type="term" value="F:nuclease activity"/>
    <property type="evidence" value="ECO:0007669"/>
    <property type="project" value="UniProtKB-KW"/>
</dbReference>
<evidence type="ECO:0000313" key="7">
    <source>
        <dbReference type="Proteomes" id="UP000610966"/>
    </source>
</evidence>
<accession>A0A8J3VYS3</accession>
<dbReference type="InterPro" id="IPR002716">
    <property type="entry name" value="PIN_dom"/>
</dbReference>
<dbReference type="SUPFAM" id="SSF88723">
    <property type="entry name" value="PIN domain-like"/>
    <property type="match status" value="1"/>
</dbReference>
<evidence type="ECO:0000259" key="5">
    <source>
        <dbReference type="Pfam" id="PF01850"/>
    </source>
</evidence>
<reference evidence="6" key="1">
    <citation type="submission" date="2021-01" db="EMBL/GenBank/DDBJ databases">
        <title>Whole genome shotgun sequence of Sphaerimonospora thailandensis NBRC 107569.</title>
        <authorList>
            <person name="Komaki H."/>
            <person name="Tamura T."/>
        </authorList>
    </citation>
    <scope>NUCLEOTIDE SEQUENCE</scope>
    <source>
        <strain evidence="6">NBRC 107569</strain>
    </source>
</reference>